<evidence type="ECO:0000313" key="3">
    <source>
        <dbReference type="Proteomes" id="UP000006591"/>
    </source>
</evidence>
<dbReference type="AlphaFoldDB" id="A0A0E0FMR4"/>
<reference evidence="2" key="2">
    <citation type="submission" date="2018-04" db="EMBL/GenBank/DDBJ databases">
        <title>OnivRS2 (Oryza nivara Reference Sequence Version 2).</title>
        <authorList>
            <person name="Zhang J."/>
            <person name="Kudrna D."/>
            <person name="Lee S."/>
            <person name="Talag J."/>
            <person name="Rajasekar S."/>
            <person name="Welchert J."/>
            <person name="Hsing Y.-I."/>
            <person name="Wing R.A."/>
        </authorList>
    </citation>
    <scope>NUCLEOTIDE SEQUENCE [LARGE SCALE GENOMIC DNA]</scope>
</reference>
<dbReference type="HOGENOM" id="CLU_1290790_0_0_1"/>
<accession>A0A0E0FMR4</accession>
<organism evidence="2">
    <name type="scientific">Oryza nivara</name>
    <name type="common">Indian wild rice</name>
    <name type="synonym">Oryza sativa f. spontanea</name>
    <dbReference type="NCBI Taxonomy" id="4536"/>
    <lineage>
        <taxon>Eukaryota</taxon>
        <taxon>Viridiplantae</taxon>
        <taxon>Streptophyta</taxon>
        <taxon>Embryophyta</taxon>
        <taxon>Tracheophyta</taxon>
        <taxon>Spermatophyta</taxon>
        <taxon>Magnoliopsida</taxon>
        <taxon>Liliopsida</taxon>
        <taxon>Poales</taxon>
        <taxon>Poaceae</taxon>
        <taxon>BOP clade</taxon>
        <taxon>Oryzoideae</taxon>
        <taxon>Oryzeae</taxon>
        <taxon>Oryzinae</taxon>
        <taxon>Oryza</taxon>
    </lineage>
</organism>
<sequence length="214" mass="23114">MSGDETELPLLGEDEGKEEKPLVSVEPVLAGIREGKGETTASVGIGARGRHRLLRRERKHVPTLTASAAATALVPPTTGAEGGIFLCGKEGRRKHHRRVRRSARRRRPRSARALCGARRGGGTTSPAAYRALFRRSLSPPTTLSLPPSRIVMPPLPQPHQSPFTRLPLVPSDSRSSTMSPMAKCIMQLMWPCPDAGKKSTCAATVAAKFISSRR</sequence>
<feature type="compositionally biased region" description="Basic residues" evidence="1">
    <location>
        <begin position="91"/>
        <end position="110"/>
    </location>
</feature>
<reference evidence="2" key="1">
    <citation type="submission" date="2015-04" db="UniProtKB">
        <authorList>
            <consortium name="EnsemblPlants"/>
        </authorList>
    </citation>
    <scope>IDENTIFICATION</scope>
    <source>
        <strain evidence="2">SL10</strain>
    </source>
</reference>
<dbReference type="Gramene" id="ONIVA01G20980.1">
    <property type="protein sequence ID" value="ONIVA01G20980.1"/>
    <property type="gene ID" value="ONIVA01G20980"/>
</dbReference>
<dbReference type="EnsemblPlants" id="ONIVA01G20980.1">
    <property type="protein sequence ID" value="ONIVA01G20980.1"/>
    <property type="gene ID" value="ONIVA01G20980"/>
</dbReference>
<feature type="region of interest" description="Disordered" evidence="1">
    <location>
        <begin position="1"/>
        <end position="20"/>
    </location>
</feature>
<feature type="compositionally biased region" description="Acidic residues" evidence="1">
    <location>
        <begin position="1"/>
        <end position="16"/>
    </location>
</feature>
<name>A0A0E0FMR4_ORYNI</name>
<protein>
    <submittedName>
        <fullName evidence="2">Uncharacterized protein</fullName>
    </submittedName>
</protein>
<keyword evidence="3" id="KW-1185">Reference proteome</keyword>
<proteinExistence type="predicted"/>
<dbReference type="Proteomes" id="UP000006591">
    <property type="component" value="Chromosome 1"/>
</dbReference>
<feature type="region of interest" description="Disordered" evidence="1">
    <location>
        <begin position="91"/>
        <end position="125"/>
    </location>
</feature>
<evidence type="ECO:0000313" key="2">
    <source>
        <dbReference type="EnsemblPlants" id="ONIVA01G20980.1"/>
    </source>
</evidence>
<evidence type="ECO:0000256" key="1">
    <source>
        <dbReference type="SAM" id="MobiDB-lite"/>
    </source>
</evidence>